<dbReference type="AlphaFoldDB" id="A0A9D4SQ30"/>
<proteinExistence type="predicted"/>
<gene>
    <name evidence="5" type="ORF">HPB52_019540</name>
</gene>
<feature type="domain" description="Peptidase S1" evidence="4">
    <location>
        <begin position="21"/>
        <end position="72"/>
    </location>
</feature>
<evidence type="ECO:0000313" key="5">
    <source>
        <dbReference type="EMBL" id="KAH7939938.1"/>
    </source>
</evidence>
<dbReference type="PROSITE" id="PS50240">
    <property type="entry name" value="TRYPSIN_DOM"/>
    <property type="match status" value="1"/>
</dbReference>
<dbReference type="VEuPathDB" id="VectorBase:RSAN_054593"/>
<dbReference type="Gene3D" id="2.40.10.10">
    <property type="entry name" value="Trypsin-like serine proteases"/>
    <property type="match status" value="1"/>
</dbReference>
<evidence type="ECO:0000313" key="6">
    <source>
        <dbReference type="Proteomes" id="UP000821837"/>
    </source>
</evidence>
<keyword evidence="6" id="KW-1185">Reference proteome</keyword>
<dbReference type="GO" id="GO:0005791">
    <property type="term" value="C:rough endoplasmic reticulum"/>
    <property type="evidence" value="ECO:0007669"/>
    <property type="project" value="TreeGrafter"/>
</dbReference>
<keyword evidence="1" id="KW-0645">Protease</keyword>
<dbReference type="Proteomes" id="UP000821837">
    <property type="component" value="Chromosome 8"/>
</dbReference>
<dbReference type="InterPro" id="IPR050127">
    <property type="entry name" value="Serine_Proteases_S1"/>
</dbReference>
<dbReference type="InterPro" id="IPR001254">
    <property type="entry name" value="Trypsin_dom"/>
</dbReference>
<dbReference type="SUPFAM" id="SSF50494">
    <property type="entry name" value="Trypsin-like serine proteases"/>
    <property type="match status" value="1"/>
</dbReference>
<dbReference type="GO" id="GO:0004252">
    <property type="term" value="F:serine-type endopeptidase activity"/>
    <property type="evidence" value="ECO:0007669"/>
    <property type="project" value="InterPro"/>
</dbReference>
<dbReference type="Pfam" id="PF00089">
    <property type="entry name" value="Trypsin"/>
    <property type="match status" value="1"/>
</dbReference>
<dbReference type="EMBL" id="JABSTV010001254">
    <property type="protein sequence ID" value="KAH7939938.1"/>
    <property type="molecule type" value="Genomic_DNA"/>
</dbReference>
<reference evidence="5" key="1">
    <citation type="journal article" date="2020" name="Cell">
        <title>Large-Scale Comparative Analyses of Tick Genomes Elucidate Their Genetic Diversity and Vector Capacities.</title>
        <authorList>
            <consortium name="Tick Genome and Microbiome Consortium (TIGMIC)"/>
            <person name="Jia N."/>
            <person name="Wang J."/>
            <person name="Shi W."/>
            <person name="Du L."/>
            <person name="Sun Y."/>
            <person name="Zhan W."/>
            <person name="Jiang J.F."/>
            <person name="Wang Q."/>
            <person name="Zhang B."/>
            <person name="Ji P."/>
            <person name="Bell-Sakyi L."/>
            <person name="Cui X.M."/>
            <person name="Yuan T.T."/>
            <person name="Jiang B.G."/>
            <person name="Yang W.F."/>
            <person name="Lam T.T."/>
            <person name="Chang Q.C."/>
            <person name="Ding S.J."/>
            <person name="Wang X.J."/>
            <person name="Zhu J.G."/>
            <person name="Ruan X.D."/>
            <person name="Zhao L."/>
            <person name="Wei J.T."/>
            <person name="Ye R.Z."/>
            <person name="Que T.C."/>
            <person name="Du C.H."/>
            <person name="Zhou Y.H."/>
            <person name="Cheng J.X."/>
            <person name="Dai P.F."/>
            <person name="Guo W.B."/>
            <person name="Han X.H."/>
            <person name="Huang E.J."/>
            <person name="Li L.F."/>
            <person name="Wei W."/>
            <person name="Gao Y.C."/>
            <person name="Liu J.Z."/>
            <person name="Shao H.Z."/>
            <person name="Wang X."/>
            <person name="Wang C.C."/>
            <person name="Yang T.C."/>
            <person name="Huo Q.B."/>
            <person name="Li W."/>
            <person name="Chen H.Y."/>
            <person name="Chen S.E."/>
            <person name="Zhou L.G."/>
            <person name="Ni X.B."/>
            <person name="Tian J.H."/>
            <person name="Sheng Y."/>
            <person name="Liu T."/>
            <person name="Pan Y.S."/>
            <person name="Xia L.Y."/>
            <person name="Li J."/>
            <person name="Zhao F."/>
            <person name="Cao W.C."/>
        </authorList>
    </citation>
    <scope>NUCLEOTIDE SEQUENCE</scope>
    <source>
        <strain evidence="5">Rsan-2018</strain>
    </source>
</reference>
<dbReference type="PANTHER" id="PTHR24264:SF46">
    <property type="entry name" value="COAGULATION FACTOR XII"/>
    <property type="match status" value="1"/>
</dbReference>
<comment type="caution">
    <text evidence="5">The sequence shown here is derived from an EMBL/GenBank/DDBJ whole genome shotgun (WGS) entry which is preliminary data.</text>
</comment>
<accession>A0A9D4SQ30</accession>
<evidence type="ECO:0000256" key="1">
    <source>
        <dbReference type="ARBA" id="ARBA00022670"/>
    </source>
</evidence>
<dbReference type="InterPro" id="IPR043504">
    <property type="entry name" value="Peptidase_S1_PA_chymotrypsin"/>
</dbReference>
<dbReference type="GO" id="GO:0005615">
    <property type="term" value="C:extracellular space"/>
    <property type="evidence" value="ECO:0007669"/>
    <property type="project" value="TreeGrafter"/>
</dbReference>
<keyword evidence="2" id="KW-0378">Hydrolase</keyword>
<dbReference type="InterPro" id="IPR009003">
    <property type="entry name" value="Peptidase_S1_PA"/>
</dbReference>
<dbReference type="PANTHER" id="PTHR24264">
    <property type="entry name" value="TRYPSIN-RELATED"/>
    <property type="match status" value="1"/>
</dbReference>
<dbReference type="GO" id="GO:0031638">
    <property type="term" value="P:zymogen activation"/>
    <property type="evidence" value="ECO:0007669"/>
    <property type="project" value="TreeGrafter"/>
</dbReference>
<protein>
    <recommendedName>
        <fullName evidence="4">Peptidase S1 domain-containing protein</fullName>
    </recommendedName>
</protein>
<evidence type="ECO:0000256" key="3">
    <source>
        <dbReference type="ARBA" id="ARBA00022825"/>
    </source>
</evidence>
<name>A0A9D4SQ30_RHISA</name>
<reference evidence="5" key="2">
    <citation type="submission" date="2021-09" db="EMBL/GenBank/DDBJ databases">
        <authorList>
            <person name="Jia N."/>
            <person name="Wang J."/>
            <person name="Shi W."/>
            <person name="Du L."/>
            <person name="Sun Y."/>
            <person name="Zhan W."/>
            <person name="Jiang J."/>
            <person name="Wang Q."/>
            <person name="Zhang B."/>
            <person name="Ji P."/>
            <person name="Sakyi L.B."/>
            <person name="Cui X."/>
            <person name="Yuan T."/>
            <person name="Jiang B."/>
            <person name="Yang W."/>
            <person name="Lam T.T.-Y."/>
            <person name="Chang Q."/>
            <person name="Ding S."/>
            <person name="Wang X."/>
            <person name="Zhu J."/>
            <person name="Ruan X."/>
            <person name="Zhao L."/>
            <person name="Wei J."/>
            <person name="Que T."/>
            <person name="Du C."/>
            <person name="Cheng J."/>
            <person name="Dai P."/>
            <person name="Han X."/>
            <person name="Huang E."/>
            <person name="Gao Y."/>
            <person name="Liu J."/>
            <person name="Shao H."/>
            <person name="Ye R."/>
            <person name="Li L."/>
            <person name="Wei W."/>
            <person name="Wang X."/>
            <person name="Wang C."/>
            <person name="Huo Q."/>
            <person name="Li W."/>
            <person name="Guo W."/>
            <person name="Chen H."/>
            <person name="Chen S."/>
            <person name="Zhou L."/>
            <person name="Zhou L."/>
            <person name="Ni X."/>
            <person name="Tian J."/>
            <person name="Zhou Y."/>
            <person name="Sheng Y."/>
            <person name="Liu T."/>
            <person name="Pan Y."/>
            <person name="Xia L."/>
            <person name="Li J."/>
            <person name="Zhao F."/>
            <person name="Cao W."/>
        </authorList>
    </citation>
    <scope>NUCLEOTIDE SEQUENCE</scope>
    <source>
        <strain evidence="5">Rsan-2018</strain>
        <tissue evidence="5">Larvae</tissue>
    </source>
</reference>
<evidence type="ECO:0000256" key="2">
    <source>
        <dbReference type="ARBA" id="ARBA00022801"/>
    </source>
</evidence>
<sequence>MIRHPEYDDNTLYKDIAVLVGDTGGPAISRVAKGRDVQVGIVSFGSGCAERGTPGVYTRVEAFTPWLQQVVGSLDQASSSKVPLQHTSCTAPQ</sequence>
<organism evidence="5 6">
    <name type="scientific">Rhipicephalus sanguineus</name>
    <name type="common">Brown dog tick</name>
    <name type="synonym">Ixodes sanguineus</name>
    <dbReference type="NCBI Taxonomy" id="34632"/>
    <lineage>
        <taxon>Eukaryota</taxon>
        <taxon>Metazoa</taxon>
        <taxon>Ecdysozoa</taxon>
        <taxon>Arthropoda</taxon>
        <taxon>Chelicerata</taxon>
        <taxon>Arachnida</taxon>
        <taxon>Acari</taxon>
        <taxon>Parasitiformes</taxon>
        <taxon>Ixodida</taxon>
        <taxon>Ixodoidea</taxon>
        <taxon>Ixodidae</taxon>
        <taxon>Rhipicephalinae</taxon>
        <taxon>Rhipicephalus</taxon>
        <taxon>Rhipicephalus</taxon>
    </lineage>
</organism>
<evidence type="ECO:0000259" key="4">
    <source>
        <dbReference type="PROSITE" id="PS50240"/>
    </source>
</evidence>
<keyword evidence="3" id="KW-0720">Serine protease</keyword>